<name>A0AA88E2K9_FICCA</name>
<sequence length="97" mass="10758">MRSVVIAFAKRWEHAGARLAWAEEAPAFLGWGARRCAPGIARARTCLWPLGWLGSARACAKVARARPCLWPLDWQGSGRARAEVARARACLWLDWSA</sequence>
<accession>A0AA88E2K9</accession>
<comment type="caution">
    <text evidence="1">The sequence shown here is derived from an EMBL/GenBank/DDBJ whole genome shotgun (WGS) entry which is preliminary data.</text>
</comment>
<proteinExistence type="predicted"/>
<protein>
    <submittedName>
        <fullName evidence="1">Uncharacterized protein</fullName>
    </submittedName>
</protein>
<gene>
    <name evidence="1" type="ORF">TIFTF001_035600</name>
</gene>
<dbReference type="EMBL" id="BTGU01000335">
    <property type="protein sequence ID" value="GMN66533.1"/>
    <property type="molecule type" value="Genomic_DNA"/>
</dbReference>
<dbReference type="AlphaFoldDB" id="A0AA88E2K9"/>
<organism evidence="1 2">
    <name type="scientific">Ficus carica</name>
    <name type="common">Common fig</name>
    <dbReference type="NCBI Taxonomy" id="3494"/>
    <lineage>
        <taxon>Eukaryota</taxon>
        <taxon>Viridiplantae</taxon>
        <taxon>Streptophyta</taxon>
        <taxon>Embryophyta</taxon>
        <taxon>Tracheophyta</taxon>
        <taxon>Spermatophyta</taxon>
        <taxon>Magnoliopsida</taxon>
        <taxon>eudicotyledons</taxon>
        <taxon>Gunneridae</taxon>
        <taxon>Pentapetalae</taxon>
        <taxon>rosids</taxon>
        <taxon>fabids</taxon>
        <taxon>Rosales</taxon>
        <taxon>Moraceae</taxon>
        <taxon>Ficeae</taxon>
        <taxon>Ficus</taxon>
    </lineage>
</organism>
<evidence type="ECO:0000313" key="2">
    <source>
        <dbReference type="Proteomes" id="UP001187192"/>
    </source>
</evidence>
<keyword evidence="2" id="KW-1185">Reference proteome</keyword>
<evidence type="ECO:0000313" key="1">
    <source>
        <dbReference type="EMBL" id="GMN66533.1"/>
    </source>
</evidence>
<reference evidence="1" key="1">
    <citation type="submission" date="2023-07" db="EMBL/GenBank/DDBJ databases">
        <title>draft genome sequence of fig (Ficus carica).</title>
        <authorList>
            <person name="Takahashi T."/>
            <person name="Nishimura K."/>
        </authorList>
    </citation>
    <scope>NUCLEOTIDE SEQUENCE</scope>
</reference>
<dbReference type="Proteomes" id="UP001187192">
    <property type="component" value="Unassembled WGS sequence"/>
</dbReference>